<dbReference type="SUPFAM" id="SSF159501">
    <property type="entry name" value="EreA/ChaN-like"/>
    <property type="match status" value="1"/>
</dbReference>
<comment type="caution">
    <text evidence="2">The sequence shown here is derived from an EMBL/GenBank/DDBJ whole genome shotgun (WGS) entry which is preliminary data.</text>
</comment>
<dbReference type="Gene3D" id="3.40.50.11550">
    <property type="match status" value="1"/>
</dbReference>
<feature type="domain" description="Dermonecrotic toxin N-terminal" evidence="1">
    <location>
        <begin position="427"/>
        <end position="683"/>
    </location>
</feature>
<proteinExistence type="predicted"/>
<dbReference type="Pfam" id="PF20178">
    <property type="entry name" value="ToxA_N"/>
    <property type="match status" value="1"/>
</dbReference>
<name>A0A6A7Z1N5_9PSED</name>
<accession>A0A6A7Z1N5</accession>
<dbReference type="InterPro" id="IPR046673">
    <property type="entry name" value="ToxA_N"/>
</dbReference>
<dbReference type="CDD" id="cd14729">
    <property type="entry name" value="RtxA-like"/>
    <property type="match status" value="1"/>
</dbReference>
<dbReference type="RefSeq" id="WP_153386924.1">
    <property type="nucleotide sequence ID" value="NZ_WIWC01000028.1"/>
</dbReference>
<evidence type="ECO:0000259" key="1">
    <source>
        <dbReference type="Pfam" id="PF20178"/>
    </source>
</evidence>
<reference evidence="2" key="1">
    <citation type="submission" date="2019-10" db="EMBL/GenBank/DDBJ databases">
        <title>Evaluation of single-gene subtyping targets for Pseudomonas.</title>
        <authorList>
            <person name="Reichler S.J."/>
            <person name="Orsi R.H."/>
            <person name="Wiedmann M."/>
            <person name="Martin N.H."/>
            <person name="Murphy S.I."/>
        </authorList>
    </citation>
    <scope>NUCLEOTIDE SEQUENCE</scope>
    <source>
        <strain evidence="2">FSL R10-2339</strain>
    </source>
</reference>
<protein>
    <recommendedName>
        <fullName evidence="1">Dermonecrotic toxin N-terminal domain-containing protein</fullName>
    </recommendedName>
</protein>
<organism evidence="2">
    <name type="scientific">Pseudomonas helleri</name>
    <dbReference type="NCBI Taxonomy" id="1608996"/>
    <lineage>
        <taxon>Bacteria</taxon>
        <taxon>Pseudomonadati</taxon>
        <taxon>Pseudomonadota</taxon>
        <taxon>Gammaproteobacteria</taxon>
        <taxon>Pseudomonadales</taxon>
        <taxon>Pseudomonadaceae</taxon>
        <taxon>Pseudomonas</taxon>
    </lineage>
</organism>
<sequence length="1430" mass="160991">MSNALDFLNVAEPKLRSLINALPNLDTSLDHRLRMFFAQLPEDICTDFLYINEEAQPEPGQSPTIVSQKLTALIDQCFVTGQIPTFVQGATRVYNYAYTLEDEDLAAAISAPELEKYLEFATRSPERCVRDALSDFWKTPHQDFNALTPKEWLSRFAVNLILCEARLRHADGTFSANGLELVEHVFATPVAPDPPLQPGSYGCYTMVLNGHPVQRPTFLHGAFVITTKHLPTVSAEFHDELIIKDATPRSVVLYTPNVGLETFDSIAALSQELGARIKDPYQRELLFDCLLTEDRARALVHEHVDYSPVEDERVATFYSTQLIEKQQRDLRHAWSIARTHKYDTTLDQLSEYVDLFLNSSLPLKPANILNNRYTRLLESQLPGWLRNAPDEQKTQWRLAVERLNHERLASVTPDAQPLGEIGQKHTLLGYARIQLQQQIKKDHGIEVNPDTIYISTTEAVRTGPLFNPISGSGFAAGVSLDKTGPVISYQTTRRSLSELALANVGIWDVTFTLTAQVKDSTGRTHPILASQYVKTLVRQLDIGESYKRNLNNLLINSAQAHWRKERYVAVKKAQLHLDLLEATLSGTLNAEQTEWVKTALAHPVESTRPRINGEQVKAHLLMMRYKPLPGVLVFSSTASRELLCYTPDAPDKRWFLVANTRNELGQKLSHPHWRAYVMRRVTLAQQAYIKPLLEQGLTDSNLQLQGIGHNLFEASYDTEALHAIHDADEQSTSTWESNLNTAKDTALTVIDIVSFVLPTRVLLPIVLSRFIYQILQGIDALQRDEKHEALLHFMESITHLTDGASDFTGSAIFSKSIRQRIRQPRATLSLGAASTRPATGLQLRTGDEFGVGVFEQAPSGSRPAAYYTKDTRGNLYRSQYDNLDELWRALDARNPNATYSIPLRELSAGLWDVDPTTPLLKQKLSVQRVIESAQVRDLDLSRSPPDEQGLYRVNNKLYIQQNDVILEVYRGWLGRNFYLQRPTGSSSGISAQYKVRRTAGQWEIKHKLADGAKRWEPLSLDRASPSVDLPAIKYSDYDIPDEYKETLHGIIRDHTNLFIGDRDFVDLTSQLSIAHRAFKKMRVKLLADAKTFFVSKPAKPQVTRPQLASNTSAPDLFKSLHEHSPGIILGEAHAHQSGKKLLIDNMAELAKSDVKVIYLEHLQTDMHQSLLDDFFKTGKISLRLDEFLTNQDLGHGIDPSSRYNFSQLVRQARRHGIEVKALDCAASYHERGTLSETPWLNRGEMFSYFASQIIRADQTRTGGHKWIALTGNTHANTFQGIPGLAELEGAIGLRVSDSVPGTSQGLRQALGEVVPPNLPGRDYHFLKNDYWLEVDIPGTKPRPRALTLAQINDRLKAPGYFRLDNDSAAGPQLTHRASNHEIIHTPVHTDADGLIFIERASWPTIHQKRYGALKQLIRDLQNTNSMIQVQ</sequence>
<evidence type="ECO:0000313" key="2">
    <source>
        <dbReference type="EMBL" id="MQT81566.1"/>
    </source>
</evidence>
<dbReference type="EMBL" id="WIWC01000028">
    <property type="protein sequence ID" value="MQT81566.1"/>
    <property type="molecule type" value="Genomic_DNA"/>
</dbReference>
<gene>
    <name evidence="2" type="ORF">GHN86_16060</name>
</gene>